<dbReference type="InterPro" id="IPR059030">
    <property type="entry name" value="TPR_Epg5_mid"/>
</dbReference>
<comment type="caution">
    <text evidence="2">The sequence shown here is derived from an EMBL/GenBank/DDBJ whole genome shotgun (WGS) entry which is preliminary data.</text>
</comment>
<dbReference type="GO" id="GO:0005737">
    <property type="term" value="C:cytoplasm"/>
    <property type="evidence" value="ECO:0007669"/>
    <property type="project" value="TreeGrafter"/>
</dbReference>
<name>A0A9P1MVH1_9PELO</name>
<proteinExistence type="predicted"/>
<protein>
    <recommendedName>
        <fullName evidence="1">Epg5-like central TPR repeats domain-containing protein</fullName>
    </recommendedName>
</protein>
<keyword evidence="3" id="KW-1185">Reference proteome</keyword>
<dbReference type="OrthoDB" id="5809132at2759"/>
<evidence type="ECO:0000259" key="1">
    <source>
        <dbReference type="Pfam" id="PF26103"/>
    </source>
</evidence>
<dbReference type="GO" id="GO:0097352">
    <property type="term" value="P:autophagosome maturation"/>
    <property type="evidence" value="ECO:0007669"/>
    <property type="project" value="TreeGrafter"/>
</dbReference>
<dbReference type="Pfam" id="PF26103">
    <property type="entry name" value="TPR_Epg5"/>
    <property type="match status" value="1"/>
</dbReference>
<dbReference type="EMBL" id="CANHGI010000002">
    <property type="protein sequence ID" value="CAI5441759.1"/>
    <property type="molecule type" value="Genomic_DNA"/>
</dbReference>
<evidence type="ECO:0000313" key="3">
    <source>
        <dbReference type="Proteomes" id="UP001152747"/>
    </source>
</evidence>
<dbReference type="InterPro" id="IPR051436">
    <property type="entry name" value="Autophagy-related_EPG5"/>
</dbReference>
<dbReference type="Proteomes" id="UP001152747">
    <property type="component" value="Unassembled WGS sequence"/>
</dbReference>
<dbReference type="PANTHER" id="PTHR31139">
    <property type="entry name" value="ECTOPIC P GRANULES PROTEIN 5 HOMOLOG"/>
    <property type="match status" value="1"/>
</dbReference>
<gene>
    <name evidence="2" type="ORF">CAMP_LOCUS4396</name>
</gene>
<dbReference type="AlphaFoldDB" id="A0A9P1MVH1"/>
<feature type="domain" description="Epg5-like central TPR repeats" evidence="1">
    <location>
        <begin position="4"/>
        <end position="294"/>
    </location>
</feature>
<organism evidence="2 3">
    <name type="scientific">Caenorhabditis angaria</name>
    <dbReference type="NCBI Taxonomy" id="860376"/>
    <lineage>
        <taxon>Eukaryota</taxon>
        <taxon>Metazoa</taxon>
        <taxon>Ecdysozoa</taxon>
        <taxon>Nematoda</taxon>
        <taxon>Chromadorea</taxon>
        <taxon>Rhabditida</taxon>
        <taxon>Rhabditina</taxon>
        <taxon>Rhabditomorpha</taxon>
        <taxon>Rhabditoidea</taxon>
        <taxon>Rhabditidae</taxon>
        <taxon>Peloderinae</taxon>
        <taxon>Caenorhabditis</taxon>
    </lineage>
</organism>
<sequence length="754" mass="85792">MQQAAAGLPPQQFAALLPIAFANLASQLDSKSELHRLCLQHVIFFIFHQFPSNIVGGLSLAIEGCNTRTTPVSLLEAFSDKLEAREILKKKTNLDLGAAKADECARVLAEKLDDARKNKPNFYGIWGKYMDEISRLAQLFLFVPIRDSYIPNQQSSIIQHELVQSFHRIIAVFSPLIAPYSPNHPPFSPNNDKEANMVLERFVELLNSLHYNSSIPPGMENVQSLVWQYYFEKLSILTTGDQHYYEVLECQLVRLNWQLLWPSKHAVLAMEKCIELRSPYCSSFVSQIFVRIPWTTILQQMNEENRPAYLAAIFGVLARIGSRPRNYEKVRASLTDLVRSISSRNDWSYVEKDDAERLSITVGSCLPADSLSNPAEIVGAIQLIWRKLCSFVPKEQFSQETLAKQKIWLRTECHLLLKSEASLIPAAYNSLISDVNSIAINHTNLRAFCQVSRELTALWKNISESKLGESLVSLWNEYLGTNPNSSLVLSSLNTLIESLNSDQLTTALKVMEKTITAYFLRTDSSWTELMQWIQFPNNSVKSIKNYLLTVPNSENKVQAQPLTLRVFMDYGNSRDENMFFELHNYIINIKPKHISNESALICLLARLVQWISARYIHLTTNISQSDDLLTPLIRWLNKSAKDESSFLTNLISSKKVSHSPKLRVIFQIFELYLMQQSLGDGKKPRCEVNSPVLNSRIGTLKDVAQQKSNQFMSNAFNKATVYFTQVEIHNIQSANKMLLDISKATFGDRFLNDT</sequence>
<reference evidence="2" key="1">
    <citation type="submission" date="2022-11" db="EMBL/GenBank/DDBJ databases">
        <authorList>
            <person name="Kikuchi T."/>
        </authorList>
    </citation>
    <scope>NUCLEOTIDE SEQUENCE</scope>
    <source>
        <strain evidence="2">PS1010</strain>
    </source>
</reference>
<dbReference type="PANTHER" id="PTHR31139:SF4">
    <property type="entry name" value="ECTOPIC P GRANULES PROTEIN 5 HOMOLOG"/>
    <property type="match status" value="1"/>
</dbReference>
<evidence type="ECO:0000313" key="2">
    <source>
        <dbReference type="EMBL" id="CAI5441759.1"/>
    </source>
</evidence>
<accession>A0A9P1MVH1</accession>